<feature type="transmembrane region" description="Helical" evidence="2">
    <location>
        <begin position="1195"/>
        <end position="1218"/>
    </location>
</feature>
<evidence type="ECO:0000256" key="2">
    <source>
        <dbReference type="SAM" id="Phobius"/>
    </source>
</evidence>
<dbReference type="RefSeq" id="XP_068361336.1">
    <property type="nucleotide sequence ID" value="XM_068503096.1"/>
</dbReference>
<protein>
    <recommendedName>
        <fullName evidence="5">Glycoside hydrolase family 5 domain-containing protein</fullName>
    </recommendedName>
</protein>
<organism evidence="3 4">
    <name type="scientific">Tritrichomonas foetus</name>
    <dbReference type="NCBI Taxonomy" id="1144522"/>
    <lineage>
        <taxon>Eukaryota</taxon>
        <taxon>Metamonada</taxon>
        <taxon>Parabasalia</taxon>
        <taxon>Tritrichomonadida</taxon>
        <taxon>Tritrichomonadidae</taxon>
        <taxon>Tritrichomonas</taxon>
    </lineage>
</organism>
<dbReference type="AlphaFoldDB" id="A0A1J4KBC6"/>
<dbReference type="Gene3D" id="3.20.20.80">
    <property type="entry name" value="Glycosidases"/>
    <property type="match status" value="1"/>
</dbReference>
<keyword evidence="2" id="KW-0812">Transmembrane</keyword>
<feature type="compositionally biased region" description="Basic and acidic residues" evidence="1">
    <location>
        <begin position="1178"/>
        <end position="1188"/>
    </location>
</feature>
<feature type="region of interest" description="Disordered" evidence="1">
    <location>
        <begin position="1169"/>
        <end position="1188"/>
    </location>
</feature>
<dbReference type="InterPro" id="IPR008979">
    <property type="entry name" value="Galactose-bd-like_sf"/>
</dbReference>
<accession>A0A1J4KBC6</accession>
<comment type="caution">
    <text evidence="3">The sequence shown here is derived from an EMBL/GenBank/DDBJ whole genome shotgun (WGS) entry which is preliminary data.</text>
</comment>
<evidence type="ECO:0000256" key="1">
    <source>
        <dbReference type="SAM" id="MobiDB-lite"/>
    </source>
</evidence>
<dbReference type="SUPFAM" id="SSF51445">
    <property type="entry name" value="(Trans)glycosidases"/>
    <property type="match status" value="1"/>
</dbReference>
<evidence type="ECO:0000313" key="4">
    <source>
        <dbReference type="Proteomes" id="UP000179807"/>
    </source>
</evidence>
<reference evidence="3" key="1">
    <citation type="submission" date="2016-10" db="EMBL/GenBank/DDBJ databases">
        <authorList>
            <person name="Benchimol M."/>
            <person name="Almeida L.G."/>
            <person name="Vasconcelos A.T."/>
            <person name="Perreira-Neves A."/>
            <person name="Rosa I.A."/>
            <person name="Tasca T."/>
            <person name="Bogo M.R."/>
            <person name="de Souza W."/>
        </authorList>
    </citation>
    <scope>NUCLEOTIDE SEQUENCE [LARGE SCALE GENOMIC DNA]</scope>
    <source>
        <strain evidence="3">K</strain>
    </source>
</reference>
<dbReference type="Proteomes" id="UP000179807">
    <property type="component" value="Unassembled WGS sequence"/>
</dbReference>
<name>A0A1J4KBC6_9EUKA</name>
<keyword evidence="4" id="KW-1185">Reference proteome</keyword>
<dbReference type="InterPro" id="IPR017853">
    <property type="entry name" value="GH"/>
</dbReference>
<evidence type="ECO:0008006" key="5">
    <source>
        <dbReference type="Google" id="ProtNLM"/>
    </source>
</evidence>
<sequence length="1239" mass="142903">MTTRNISQNTLVNLSYLNTPITDHLQMYEGHFFTKDRERVRLFGTNVCYSNAFPLKTQAKALAQRMSQIGINVVRFHHMDNHNIWDQNDNTQFDEENIDRLHFFIKCLGEEGIYVNLNLHVSRVYPLPEFTETLQNIFSNGKPLDRFYDPFIEMQKEYARKLLGATNNYTGYIVGQDPIVAFIEINNENSLHYIDEKLDSIKETVFETALLEKWHAYLTEKYGNYNNLKTSWNPNDLNETNIYENVEFETYFPSDCGAKSNGEADGEYIATINTDSNSNSQLVYYGQFEILPSTYYTIEMKMKASSDRTVTAFFQHYDGLYDVLSDDYDIELTNEWKEIKIVMQTYSESEFLQGKIKFVISLYKEIGSIYYTEPIVKLGREIDFSSNETIEGIDLPNGDSVNQMWEHFRLFIDYTENYTQKAINEVLYNELNISAFVTDSQANYGSFLSLKRQSEMSNFIDIHNYWDQPQFPDGEDMNYDLYWIHNKPMVSDPELGTFSFMTVFHVDGLPFTVSEYNTAFPNEYMAELLPLVSTWGAFHDWDAIYQFDYNQAGNWDHEPNYITGFYSMSENPLSMIMAPFAALAFRNYGIKTADKQNIAKIPVEMLLERNKERRPNYWSFTQWVESTNVFFPGITKVSFVPNGTSIEFNEDTKNCNMPFLTEEIEWRIDNEKGKFMAKGATVNFGTGFIDQFCFDDFTINVTREENDTVTVGIASLDERPLNESTRILLSIVGKVANSNQQWIENRTSTRGSWGEAPVLAQFIPFDLEMKSETVPNITILNPDGDENGTFPLIIDNNKWTFSHDFNHPSMWFLVSRDDKIQFNTESNTESVFPEVAKTSNYVSEDFTTNNDHTVASTYEQYELITTVNDKSLKTNSEKFEENTFINENTVTNEKTTDENDFETENTILTSSFDQKITFTENEIEIVSVDEDQQSKSIFNTYTDQITDNSELEITSIDEDFTNFDRDNDISSSRLEESINITDLVSKEDYSSYTSDIPTNSFEIDLTEYQGSNLNSFTQTEDVVNSVKSEYSIINNDITETRSDLSIYSEASIISVEEMTYKTIDNIYYSDTKKITVSYPEEFDSKSYFDNNLENTLSNDENNEASDNEKESSQGYSETAEPFVEVSRSIPNNSENKEDFTNIDSENTQAIKKSISETISDNIPTKILYSDISSDNDEDDKKDNSEDNTKSDKTKLILAIVIPVAVVIIIIVIVIAVCCKRRKSKKTYELSNIPSDDIMI</sequence>
<dbReference type="GeneID" id="94837800"/>
<dbReference type="VEuPathDB" id="TrichDB:TRFO_23346"/>
<feature type="region of interest" description="Disordered" evidence="1">
    <location>
        <begin position="1089"/>
        <end position="1144"/>
    </location>
</feature>
<dbReference type="OrthoDB" id="10591501at2759"/>
<proteinExistence type="predicted"/>
<gene>
    <name evidence="3" type="ORF">TRFO_23346</name>
</gene>
<keyword evidence="2" id="KW-0472">Membrane</keyword>
<dbReference type="SUPFAM" id="SSF49785">
    <property type="entry name" value="Galactose-binding domain-like"/>
    <property type="match status" value="1"/>
</dbReference>
<keyword evidence="2" id="KW-1133">Transmembrane helix</keyword>
<dbReference type="Gene3D" id="2.60.120.260">
    <property type="entry name" value="Galactose-binding domain-like"/>
    <property type="match status" value="1"/>
</dbReference>
<dbReference type="EMBL" id="MLAK01000674">
    <property type="protein sequence ID" value="OHT08200.1"/>
    <property type="molecule type" value="Genomic_DNA"/>
</dbReference>
<evidence type="ECO:0000313" key="3">
    <source>
        <dbReference type="EMBL" id="OHT08200.1"/>
    </source>
</evidence>